<proteinExistence type="predicted"/>
<reference evidence="1" key="1">
    <citation type="submission" date="2017-07" db="EMBL/GenBank/DDBJ databases">
        <title>Leptospira spp. isolated from tropical soils.</title>
        <authorList>
            <person name="Thibeaux R."/>
            <person name="Iraola G."/>
            <person name="Ferres I."/>
            <person name="Bierque E."/>
            <person name="Girault D."/>
            <person name="Soupe-Gilbert M.-E."/>
            <person name="Picardeau M."/>
            <person name="Goarant C."/>
        </authorList>
    </citation>
    <scope>NUCLEOTIDE SEQUENCE [LARGE SCALE GENOMIC DNA]</scope>
    <source>
        <strain evidence="1">ATI7-C-A5</strain>
    </source>
</reference>
<accession>A0A2N0BD92</accession>
<gene>
    <name evidence="1" type="ORF">CH379_02390</name>
</gene>
<name>A0A2N0BD92_9LEPT</name>
<organism evidence="1">
    <name type="scientific">Leptospira ellisii</name>
    <dbReference type="NCBI Taxonomy" id="2023197"/>
    <lineage>
        <taxon>Bacteria</taxon>
        <taxon>Pseudomonadati</taxon>
        <taxon>Spirochaetota</taxon>
        <taxon>Spirochaetia</taxon>
        <taxon>Leptospirales</taxon>
        <taxon>Leptospiraceae</taxon>
        <taxon>Leptospira</taxon>
    </lineage>
</organism>
<dbReference type="EMBL" id="NPEF01000013">
    <property type="protein sequence ID" value="PJZ94494.1"/>
    <property type="molecule type" value="Genomic_DNA"/>
</dbReference>
<sequence>MRELTHLLTSPQTFPSARTRILLKKRRNSPSFYITDKSLPTTIQLKKTISRKRGVPTHRISRRRLRFPRQRIGAYGPPTFAL</sequence>
<comment type="caution">
    <text evidence="1">The sequence shown here is derived from an EMBL/GenBank/DDBJ whole genome shotgun (WGS) entry which is preliminary data.</text>
</comment>
<evidence type="ECO:0000313" key="1">
    <source>
        <dbReference type="EMBL" id="PJZ94494.1"/>
    </source>
</evidence>
<protein>
    <submittedName>
        <fullName evidence="1">Uncharacterized protein</fullName>
    </submittedName>
</protein>
<dbReference type="AlphaFoldDB" id="A0A2N0BD92"/>